<comment type="caution">
    <text evidence="2">The sequence shown here is derived from an EMBL/GenBank/DDBJ whole genome shotgun (WGS) entry which is preliminary data.</text>
</comment>
<reference evidence="2" key="2">
    <citation type="journal article" date="2021" name="Genome Biol. Evol.">
        <title>Developing a high-quality reference genome for a parasitic bivalve with doubly uniparental inheritance (Bivalvia: Unionida).</title>
        <authorList>
            <person name="Smith C.H."/>
        </authorList>
    </citation>
    <scope>NUCLEOTIDE SEQUENCE</scope>
    <source>
        <strain evidence="2">CHS0354</strain>
        <tissue evidence="2">Mantle</tissue>
    </source>
</reference>
<dbReference type="Gene3D" id="1.25.40.10">
    <property type="entry name" value="Tetratricopeptide repeat domain"/>
    <property type="match status" value="1"/>
</dbReference>
<gene>
    <name evidence="2" type="ORF">CHS0354_035288</name>
</gene>
<dbReference type="InterPro" id="IPR011990">
    <property type="entry name" value="TPR-like_helical_dom_sf"/>
</dbReference>
<name>A0AAE0VPB4_9BIVA</name>
<dbReference type="EMBL" id="JAEAOA010002069">
    <property type="protein sequence ID" value="KAK3584207.1"/>
    <property type="molecule type" value="Genomic_DNA"/>
</dbReference>
<evidence type="ECO:0000313" key="2">
    <source>
        <dbReference type="EMBL" id="KAK3584207.1"/>
    </source>
</evidence>
<dbReference type="InterPro" id="IPR011717">
    <property type="entry name" value="TPR-4"/>
</dbReference>
<keyword evidence="3" id="KW-1185">Reference proteome</keyword>
<dbReference type="Pfam" id="PF13424">
    <property type="entry name" value="TPR_12"/>
    <property type="match status" value="1"/>
</dbReference>
<evidence type="ECO:0008006" key="4">
    <source>
        <dbReference type="Google" id="ProtNLM"/>
    </source>
</evidence>
<sequence length="560" mass="63967">MYLLRQPYGQYGDEAAYYRAAADCKTGNYIGCAGLLKAADERTSSVSFAQEIRYYKAWAYLKAGDTDSAGRAVKLVSDTERSKHKDSNYLMFLLAVRKNDAQDAVRYFYQLEDNSEFKQFAVLNLLKEKKLTDSNPQLSEAVHNTPVTLPYVALYRSFRLGNDKFIEKKYDEAEKIYVDALRLDTDAASARNIRFNLGQTYLKQKKYKDARRIFTDPETASAAGPHKARYHLFYALYHLSDFKGYPLKADSVPYESWSAQTALEAEIYKAAALVYEQKNTEAVNVLMQAYKIHKQAVLPEYAAGIAYYADNYADVLNIYKQASPKTEPLVVLYTASLLVQKKNTEALKEITPYKDSNSLKTRRIILRRGLQMRSTAMWLPIPRRGFPLVQMVAGEYIADRQDQSADRIYEAYEKVYDYRRPEVRMNRLHLLYAKQDWEKCSQKASEPLAGETTEDKINRVIIGTRCAANSGKSEVVITQVPPTLSDNKEYRAEERYLLLANAYQLKGDHKKALELLKNADTPDLSAEIQQEVRLARAESAAKTGNADEARTYNRQSRQLP</sequence>
<proteinExistence type="predicted"/>
<reference evidence="2" key="1">
    <citation type="journal article" date="2021" name="Genome Biol. Evol.">
        <title>A High-Quality Reference Genome for a Parasitic Bivalve with Doubly Uniparental Inheritance (Bivalvia: Unionida).</title>
        <authorList>
            <person name="Smith C.H."/>
        </authorList>
    </citation>
    <scope>NUCLEOTIDE SEQUENCE</scope>
    <source>
        <strain evidence="2">CHS0354</strain>
    </source>
</reference>
<dbReference type="Pfam" id="PF07721">
    <property type="entry name" value="TPR_4"/>
    <property type="match status" value="1"/>
</dbReference>
<organism evidence="2 3">
    <name type="scientific">Potamilus streckersoni</name>
    <dbReference type="NCBI Taxonomy" id="2493646"/>
    <lineage>
        <taxon>Eukaryota</taxon>
        <taxon>Metazoa</taxon>
        <taxon>Spiralia</taxon>
        <taxon>Lophotrochozoa</taxon>
        <taxon>Mollusca</taxon>
        <taxon>Bivalvia</taxon>
        <taxon>Autobranchia</taxon>
        <taxon>Heteroconchia</taxon>
        <taxon>Palaeoheterodonta</taxon>
        <taxon>Unionida</taxon>
        <taxon>Unionoidea</taxon>
        <taxon>Unionidae</taxon>
        <taxon>Ambleminae</taxon>
        <taxon>Lampsilini</taxon>
        <taxon>Potamilus</taxon>
    </lineage>
</organism>
<protein>
    <recommendedName>
        <fullName evidence="4">Tetratricopeptide repeat protein</fullName>
    </recommendedName>
</protein>
<dbReference type="Proteomes" id="UP001195483">
    <property type="component" value="Unassembled WGS sequence"/>
</dbReference>
<evidence type="ECO:0000256" key="1">
    <source>
        <dbReference type="SAM" id="MobiDB-lite"/>
    </source>
</evidence>
<feature type="region of interest" description="Disordered" evidence="1">
    <location>
        <begin position="535"/>
        <end position="560"/>
    </location>
</feature>
<accession>A0AAE0VPB4</accession>
<evidence type="ECO:0000313" key="3">
    <source>
        <dbReference type="Proteomes" id="UP001195483"/>
    </source>
</evidence>
<dbReference type="GO" id="GO:0042802">
    <property type="term" value="F:identical protein binding"/>
    <property type="evidence" value="ECO:0007669"/>
    <property type="project" value="InterPro"/>
</dbReference>
<dbReference type="AlphaFoldDB" id="A0AAE0VPB4"/>
<dbReference type="SUPFAM" id="SSF48452">
    <property type="entry name" value="TPR-like"/>
    <property type="match status" value="1"/>
</dbReference>
<reference evidence="2" key="3">
    <citation type="submission" date="2023-05" db="EMBL/GenBank/DDBJ databases">
        <authorList>
            <person name="Smith C.H."/>
        </authorList>
    </citation>
    <scope>NUCLEOTIDE SEQUENCE</scope>
    <source>
        <strain evidence="2">CHS0354</strain>
        <tissue evidence="2">Mantle</tissue>
    </source>
</reference>